<keyword evidence="1" id="KW-0732">Signal</keyword>
<dbReference type="PANTHER" id="PTHR43827:SF8">
    <property type="entry name" value="ALDO_KETO REDUCTASE FAMILY PROTEIN"/>
    <property type="match status" value="1"/>
</dbReference>
<dbReference type="PRINTS" id="PR00069">
    <property type="entry name" value="ALDKETRDTASE"/>
</dbReference>
<dbReference type="Pfam" id="PF00248">
    <property type="entry name" value="Aldo_ket_red"/>
    <property type="match status" value="1"/>
</dbReference>
<accession>A0A9N8D7I9</accession>
<dbReference type="EMBL" id="CAICTM010000021">
    <property type="protein sequence ID" value="CAB9497514.1"/>
    <property type="molecule type" value="Genomic_DNA"/>
</dbReference>
<dbReference type="InterPro" id="IPR036208">
    <property type="entry name" value="VHL_sf"/>
</dbReference>
<dbReference type="InterPro" id="IPR023210">
    <property type="entry name" value="NADP_OxRdtase_dom"/>
</dbReference>
<name>A0A9N8D7I9_9STRA</name>
<dbReference type="InterPro" id="IPR020471">
    <property type="entry name" value="AKR"/>
</dbReference>
<feature type="signal peptide" evidence="1">
    <location>
        <begin position="1"/>
        <end position="26"/>
    </location>
</feature>
<dbReference type="Proteomes" id="UP001153069">
    <property type="component" value="Unassembled WGS sequence"/>
</dbReference>
<dbReference type="SUPFAM" id="SSF51430">
    <property type="entry name" value="NAD(P)-linked oxidoreductase"/>
    <property type="match status" value="1"/>
</dbReference>
<protein>
    <submittedName>
        <fullName evidence="3">Aldose reductase-related protein 2</fullName>
    </submittedName>
</protein>
<dbReference type="GO" id="GO:0016491">
    <property type="term" value="F:oxidoreductase activity"/>
    <property type="evidence" value="ECO:0007669"/>
    <property type="project" value="InterPro"/>
</dbReference>
<reference evidence="3" key="1">
    <citation type="submission" date="2020-06" db="EMBL/GenBank/DDBJ databases">
        <authorList>
            <consortium name="Plant Systems Biology data submission"/>
        </authorList>
    </citation>
    <scope>NUCLEOTIDE SEQUENCE</scope>
    <source>
        <strain evidence="3">D6</strain>
    </source>
</reference>
<dbReference type="OrthoDB" id="416253at2759"/>
<dbReference type="AlphaFoldDB" id="A0A9N8D7I9"/>
<dbReference type="PANTHER" id="PTHR43827">
    <property type="entry name" value="2,5-DIKETO-D-GLUCONIC ACID REDUCTASE"/>
    <property type="match status" value="1"/>
</dbReference>
<dbReference type="SUPFAM" id="SSF49468">
    <property type="entry name" value="VHL"/>
    <property type="match status" value="1"/>
</dbReference>
<dbReference type="CDD" id="cd19071">
    <property type="entry name" value="AKR_AKR1-5-like"/>
    <property type="match status" value="1"/>
</dbReference>
<organism evidence="3 4">
    <name type="scientific">Seminavis robusta</name>
    <dbReference type="NCBI Taxonomy" id="568900"/>
    <lineage>
        <taxon>Eukaryota</taxon>
        <taxon>Sar</taxon>
        <taxon>Stramenopiles</taxon>
        <taxon>Ochrophyta</taxon>
        <taxon>Bacillariophyta</taxon>
        <taxon>Bacillariophyceae</taxon>
        <taxon>Bacillariophycidae</taxon>
        <taxon>Naviculales</taxon>
        <taxon>Naviculaceae</taxon>
        <taxon>Seminavis</taxon>
    </lineage>
</organism>
<proteinExistence type="predicted"/>
<evidence type="ECO:0000256" key="1">
    <source>
        <dbReference type="SAM" id="SignalP"/>
    </source>
</evidence>
<evidence type="ECO:0000313" key="3">
    <source>
        <dbReference type="EMBL" id="CAB9497514.1"/>
    </source>
</evidence>
<comment type="caution">
    <text evidence="3">The sequence shown here is derived from an EMBL/GenBank/DDBJ whole genome shotgun (WGS) entry which is preliminary data.</text>
</comment>
<dbReference type="InterPro" id="IPR037140">
    <property type="entry name" value="VHL_beta_dom_sf"/>
</dbReference>
<dbReference type="Gene3D" id="3.20.20.100">
    <property type="entry name" value="NADP-dependent oxidoreductase domain"/>
    <property type="match status" value="1"/>
</dbReference>
<evidence type="ECO:0000259" key="2">
    <source>
        <dbReference type="Pfam" id="PF00248"/>
    </source>
</evidence>
<dbReference type="Gene3D" id="2.60.40.780">
    <property type="entry name" value="von Hippel-Lindau disease tumour suppressor, beta domain"/>
    <property type="match status" value="1"/>
</dbReference>
<evidence type="ECO:0000313" key="4">
    <source>
        <dbReference type="Proteomes" id="UP001153069"/>
    </source>
</evidence>
<feature type="chain" id="PRO_5040252508" evidence="1">
    <location>
        <begin position="27"/>
        <end position="421"/>
    </location>
</feature>
<keyword evidence="4" id="KW-1185">Reference proteome</keyword>
<dbReference type="InterPro" id="IPR036812">
    <property type="entry name" value="NAD(P)_OxRdtase_dom_sf"/>
</dbReference>
<gene>
    <name evidence="3" type="ORF">SEMRO_21_G014610.1</name>
</gene>
<feature type="domain" description="NADP-dependent oxidoreductase" evidence="2">
    <location>
        <begin position="68"/>
        <end position="320"/>
    </location>
</feature>
<sequence>MRPFHAWSLVLVTCIISMYMFSLAGATDASTGTTDDSSVVPTATLSNGLVIPLVGLGCASGVRKSHVLSALEAGYRYLDTAQAYQWGYHERDVAAAIAESPFVTRQEIFVVTKIHPENLGVTSTRRAIEGSLQQAGFGGYLDGILIHKPRCWPGACSKDPEGTWQESWKVLEEYYDKGLVKAIGICDVDNERMLDELMQQRIPPHIIQNWFDPFHQTHDIRQAIQAKGILFQAYSTLGTQWKHFRGLDQNPVLTSTTLTDMAHRHGVPGPAQVVIQWAVNKYGISVLPASTNPQRQADNLHASFSFVPMNEQDFEVLDQMDGTAPAPSRPDPNQVAMTFTTTTRRQEEEVVQAFWVDEDGQEVPVGTIEANRELNMNSYHGHAFVFRSSAGKLLLEHTVSRNGGRKQTVVVGDGDNDEEEL</sequence>